<gene>
    <name evidence="4" type="ORF">F0185_03865</name>
</gene>
<accession>A0ABX0LCZ0</accession>
<feature type="compositionally biased region" description="Polar residues" evidence="1">
    <location>
        <begin position="648"/>
        <end position="667"/>
    </location>
</feature>
<dbReference type="InterPro" id="IPR014262">
    <property type="entry name" value="HAF_rpt"/>
</dbReference>
<dbReference type="CDD" id="cd00146">
    <property type="entry name" value="PKD"/>
    <property type="match status" value="1"/>
</dbReference>
<sequence length="667" mass="69431">MKTRTTTHQRGDGWTCWLLYPLVALAAWAANPQAAAPQGTAAMKAPPAKTIYRIVHLSPSANGPFDINGKGQVAFTEDVGNDRTMARFYDGTTFSNLGTLGGAGSFVNALNDVGQIVGGSNFSLESTDTHAYRWTAQSGMVTLHTPPYNFATSAAFDINKRGQVAGYLPFFGPVFEPLHATRWSPENVPLDLGTLNGPSLAMAINEAGQVAGNTRNATDRGLAFHWTEAGGMVGLGTLGGADSDSVAINGIGHVAGHSATAAGPTHAFLWTPEQGLTDLGPRRTDADSFTVGMNDRDTVVGIIRIVDGPYRAFAWTRQAGMKDLGTFGGRSAYAHDVNQPGQVVGSAETRDGASRAFVWTGAEGLVDLNTRIPRAPSGFVATAARGISDNGAIVADSNAGLVLLVPTAATHVAPTVGPIRRSGGARVDLPLSVSAGFVDADPGETHRATWSWGDGSKDEAGVVAEKNGAGTASGKHVYRAAGLYTVTLTVTDSSGQSATVHRSVAVCGPGAYVSGEGSFISPPGAVKGNRNQSGPATFAFLSEQQADGRRAQGKAFLRFGVAHLRFDSKRFDSVTAGGARIAYRGGGTVNGAGSYQFTLTAQAAADTADGKQRLHMRIWHLDAATNREVVDYDNQGGPNGQDGVGLRYSSQRATTSNATGSGMLTWE</sequence>
<dbReference type="SMART" id="SM00089">
    <property type="entry name" value="PKD"/>
    <property type="match status" value="1"/>
</dbReference>
<name>A0ABX0LCZ0_9BURK</name>
<dbReference type="Proteomes" id="UP000785613">
    <property type="component" value="Unassembled WGS sequence"/>
</dbReference>
<dbReference type="InterPro" id="IPR013783">
    <property type="entry name" value="Ig-like_fold"/>
</dbReference>
<evidence type="ECO:0000259" key="3">
    <source>
        <dbReference type="PROSITE" id="PS50093"/>
    </source>
</evidence>
<proteinExistence type="predicted"/>
<dbReference type="InterPro" id="IPR000601">
    <property type="entry name" value="PKD_dom"/>
</dbReference>
<dbReference type="InterPro" id="IPR022409">
    <property type="entry name" value="PKD/Chitinase_dom"/>
</dbReference>
<evidence type="ECO:0000313" key="4">
    <source>
        <dbReference type="EMBL" id="NHZ32728.1"/>
    </source>
</evidence>
<feature type="chain" id="PRO_5046521421" description="PKD domain-containing protein" evidence="2">
    <location>
        <begin position="30"/>
        <end position="667"/>
    </location>
</feature>
<dbReference type="Gene3D" id="2.60.40.10">
    <property type="entry name" value="Immunoglobulins"/>
    <property type="match status" value="1"/>
</dbReference>
<reference evidence="4 5" key="1">
    <citation type="submission" date="2019-09" db="EMBL/GenBank/DDBJ databases">
        <title>Taxonomy of Antarctic Massilia spp.: description of Massilia rubra sp. nov., Massilia aquatica sp. nov., Massilia mucilaginosa sp. nov., Massilia frigida sp. nov. isolated from streams, lakes and regoliths.</title>
        <authorList>
            <person name="Holochova P."/>
            <person name="Sedlacek I."/>
            <person name="Kralova S."/>
            <person name="Maslanova I."/>
            <person name="Busse H.-J."/>
            <person name="Stankova E."/>
            <person name="Vrbovska V."/>
            <person name="Kovarovic V."/>
            <person name="Bartak M."/>
            <person name="Svec P."/>
            <person name="Pantucek R."/>
        </authorList>
    </citation>
    <scope>NUCLEOTIDE SEQUENCE [LARGE SCALE GENOMIC DNA]</scope>
    <source>
        <strain evidence="4 5">CCM 8692</strain>
    </source>
</reference>
<dbReference type="Pfam" id="PF18911">
    <property type="entry name" value="PKD_4"/>
    <property type="match status" value="1"/>
</dbReference>
<organism evidence="4 5">
    <name type="scientific">Massilia rubra</name>
    <dbReference type="NCBI Taxonomy" id="2607910"/>
    <lineage>
        <taxon>Bacteria</taxon>
        <taxon>Pseudomonadati</taxon>
        <taxon>Pseudomonadota</taxon>
        <taxon>Betaproteobacteria</taxon>
        <taxon>Burkholderiales</taxon>
        <taxon>Oxalobacteraceae</taxon>
        <taxon>Telluria group</taxon>
        <taxon>Massilia</taxon>
    </lineage>
</organism>
<dbReference type="PROSITE" id="PS50093">
    <property type="entry name" value="PKD"/>
    <property type="match status" value="1"/>
</dbReference>
<protein>
    <recommendedName>
        <fullName evidence="3">PKD domain-containing protein</fullName>
    </recommendedName>
</protein>
<keyword evidence="5" id="KW-1185">Reference proteome</keyword>
<comment type="caution">
    <text evidence="4">The sequence shown here is derived from an EMBL/GenBank/DDBJ whole genome shotgun (WGS) entry which is preliminary data.</text>
</comment>
<feature type="region of interest" description="Disordered" evidence="1">
    <location>
        <begin position="635"/>
        <end position="667"/>
    </location>
</feature>
<dbReference type="InterPro" id="IPR035986">
    <property type="entry name" value="PKD_dom_sf"/>
</dbReference>
<dbReference type="NCBIfam" id="TIGR02913">
    <property type="entry name" value="HAF_rpt"/>
    <property type="match status" value="3"/>
</dbReference>
<feature type="domain" description="PKD" evidence="3">
    <location>
        <begin position="437"/>
        <end position="506"/>
    </location>
</feature>
<dbReference type="RefSeq" id="WP_167221757.1">
    <property type="nucleotide sequence ID" value="NZ_VUYU01000002.1"/>
</dbReference>
<feature type="signal peptide" evidence="2">
    <location>
        <begin position="1"/>
        <end position="29"/>
    </location>
</feature>
<keyword evidence="2" id="KW-0732">Signal</keyword>
<evidence type="ECO:0000313" key="5">
    <source>
        <dbReference type="Proteomes" id="UP000785613"/>
    </source>
</evidence>
<dbReference type="EMBL" id="VUYU01000002">
    <property type="protein sequence ID" value="NHZ32728.1"/>
    <property type="molecule type" value="Genomic_DNA"/>
</dbReference>
<dbReference type="SUPFAM" id="SSF49299">
    <property type="entry name" value="PKD domain"/>
    <property type="match status" value="1"/>
</dbReference>
<evidence type="ECO:0000256" key="2">
    <source>
        <dbReference type="SAM" id="SignalP"/>
    </source>
</evidence>
<evidence type="ECO:0000256" key="1">
    <source>
        <dbReference type="SAM" id="MobiDB-lite"/>
    </source>
</evidence>